<keyword evidence="1" id="KW-1185">Reference proteome</keyword>
<accession>A0AC58TH58</accession>
<evidence type="ECO:0000313" key="1">
    <source>
        <dbReference type="Proteomes" id="UP000790787"/>
    </source>
</evidence>
<protein>
    <submittedName>
        <fullName evidence="2">Uncharacterized protein LOC142174622</fullName>
    </submittedName>
</protein>
<sequence length="274" mass="32579">MKEVVKKEVIKWLDASIIFPISDSNWVIPVQCVPKRRGVIVVENEKNKLIPSLIMTRWRVCIDNRRLNKATRNDHFSLLFIDQMMNRLLEKDVTFKFDRSLHEDIRGAQREFGGYPLLLWHQIGFYHLNLCTEFDVEIRDRKGTKNQVVDHLSRLKNHEHMEQGGQIKDTFSDEQLFAITHDPAPWYTDYVNYIVSEVLPPKIQSEARKRFLYDVTFYHWNEPFLYRQYADQLTRRCIPENEVELVLYECHASPYEGHHGGDKTTAKVLQYGFY</sequence>
<dbReference type="RefSeq" id="XP_075096554.1">
    <property type="nucleotide sequence ID" value="XM_075240453.1"/>
</dbReference>
<gene>
    <name evidence="2" type="primary">LOC142174622</name>
</gene>
<organism evidence="1 2">
    <name type="scientific">Nicotiana tabacum</name>
    <name type="common">Common tobacco</name>
    <dbReference type="NCBI Taxonomy" id="4097"/>
    <lineage>
        <taxon>Eukaryota</taxon>
        <taxon>Viridiplantae</taxon>
        <taxon>Streptophyta</taxon>
        <taxon>Embryophyta</taxon>
        <taxon>Tracheophyta</taxon>
        <taxon>Spermatophyta</taxon>
        <taxon>Magnoliopsida</taxon>
        <taxon>eudicotyledons</taxon>
        <taxon>Gunneridae</taxon>
        <taxon>Pentapetalae</taxon>
        <taxon>asterids</taxon>
        <taxon>lamiids</taxon>
        <taxon>Solanales</taxon>
        <taxon>Solanaceae</taxon>
        <taxon>Nicotianoideae</taxon>
        <taxon>Nicotianeae</taxon>
        <taxon>Nicotiana</taxon>
    </lineage>
</organism>
<reference evidence="2" key="2">
    <citation type="submission" date="2025-08" db="UniProtKB">
        <authorList>
            <consortium name="RefSeq"/>
        </authorList>
    </citation>
    <scope>IDENTIFICATION</scope>
    <source>
        <tissue evidence="2">Leaf</tissue>
    </source>
</reference>
<proteinExistence type="predicted"/>
<evidence type="ECO:0000313" key="2">
    <source>
        <dbReference type="RefSeq" id="XP_075096554.1"/>
    </source>
</evidence>
<name>A0AC58TH58_TOBAC</name>
<reference evidence="1" key="1">
    <citation type="journal article" date="2014" name="Nat. Commun.">
        <title>The tobacco genome sequence and its comparison with those of tomato and potato.</title>
        <authorList>
            <person name="Sierro N."/>
            <person name="Battey J.N."/>
            <person name="Ouadi S."/>
            <person name="Bakaher N."/>
            <person name="Bovet L."/>
            <person name="Willig A."/>
            <person name="Goepfert S."/>
            <person name="Peitsch M.C."/>
            <person name="Ivanov N.V."/>
        </authorList>
    </citation>
    <scope>NUCLEOTIDE SEQUENCE [LARGE SCALE GENOMIC DNA]</scope>
</reference>
<dbReference type="Proteomes" id="UP000790787">
    <property type="component" value="Chromosome 20"/>
</dbReference>